<dbReference type="InterPro" id="IPR050491">
    <property type="entry name" value="AmpC-like"/>
</dbReference>
<reference evidence="3" key="1">
    <citation type="journal article" date="2020" name="mSystems">
        <title>Genome- and Community-Level Interaction Insights into Carbon Utilization and Element Cycling Functions of Hydrothermarchaeota in Hydrothermal Sediment.</title>
        <authorList>
            <person name="Zhou Z."/>
            <person name="Liu Y."/>
            <person name="Xu W."/>
            <person name="Pan J."/>
            <person name="Luo Z.H."/>
            <person name="Li M."/>
        </authorList>
    </citation>
    <scope>NUCLEOTIDE SEQUENCE [LARGE SCALE GENOMIC DNA]</scope>
    <source>
        <strain evidence="3">SpSt-289</strain>
    </source>
</reference>
<dbReference type="InterPro" id="IPR001466">
    <property type="entry name" value="Beta-lactam-related"/>
</dbReference>
<keyword evidence="1" id="KW-0732">Signal</keyword>
<keyword evidence="3" id="KW-0378">Hydrolase</keyword>
<dbReference type="GO" id="GO:0016787">
    <property type="term" value="F:hydrolase activity"/>
    <property type="evidence" value="ECO:0007669"/>
    <property type="project" value="UniProtKB-KW"/>
</dbReference>
<name>A0A7C1FSC5_9CHLR</name>
<dbReference type="EMBL" id="DSMG01000037">
    <property type="protein sequence ID" value="HDX30371.1"/>
    <property type="molecule type" value="Genomic_DNA"/>
</dbReference>
<feature type="signal peptide" evidence="1">
    <location>
        <begin position="1"/>
        <end position="25"/>
    </location>
</feature>
<gene>
    <name evidence="3" type="ORF">ENQ20_02630</name>
</gene>
<evidence type="ECO:0000256" key="1">
    <source>
        <dbReference type="SAM" id="SignalP"/>
    </source>
</evidence>
<dbReference type="Gene3D" id="3.40.710.10">
    <property type="entry name" value="DD-peptidase/beta-lactamase superfamily"/>
    <property type="match status" value="1"/>
</dbReference>
<dbReference type="PANTHER" id="PTHR46825">
    <property type="entry name" value="D-ALANYL-D-ALANINE-CARBOXYPEPTIDASE/ENDOPEPTIDASE AMPH"/>
    <property type="match status" value="1"/>
</dbReference>
<evidence type="ECO:0000259" key="2">
    <source>
        <dbReference type="Pfam" id="PF00144"/>
    </source>
</evidence>
<comment type="caution">
    <text evidence="3">The sequence shown here is derived from an EMBL/GenBank/DDBJ whole genome shotgun (WGS) entry which is preliminary data.</text>
</comment>
<dbReference type="Pfam" id="PF00144">
    <property type="entry name" value="Beta-lactamase"/>
    <property type="match status" value="1"/>
</dbReference>
<sequence>MKDIQLKFKSFVISTLLAGMLAATACQPLQPVERAVENVVEPTPLATEATQAAVATSPTGRYSGLLSVAGMELEINVNLVESAGSYTGTIDIPAQGALGIPLHNIRIEPPSVHFEMLEGPALAVFEGQVEETGALSGVFKQAGMEGTFTLQPAAKTAALPAGVTSIYTDPAGRFTAPIPTGWTVTEGEGFVRFTDPDAAIRMDMVVIQDEDLAEATAEAWRIVNPTFDLPIKETIEPPSMSGVERTLVTNYETEDARRVVQAVAQLKEGVAYVILLDGELAALQRRNAQVSIIGSGFKILAIEERDLSSVEPLPLDETLLTSLEDFIAHYMEAFAVPGAVIGIVQGDSLVYARGFGVADPDTGTAMTPETHVMIGSTGKSLTTLLMGTLVDDGLMTWDTPVQQLYPDFRVLDPELSQTITMRNLVCACTGVPRRDLELLFNADHLTAEDIVASLADFEFFTGFGEAFQYSNQMVATAGYIAGALAVPNAPNLAVAYTEALRARVLAPIGMENTTLSFDEVNARGRFAVPHTQMLDGSYVPIDLDVEALLLPIAPAGAHWSTLEDMAKYMIMELQEGVALNGQRVVSAQNLKETWKPQIAITNDASYGLGWIISTYKGLQVISHSGNTLGFTSAFTFLPEKRLGVIVLTNGRATNLFNEGVVSRLLELFFDQPAETQRNLDFYLEQIDKQVQELAAKVGEQVDAERVEPYLGRFANPALGEITLTLVEQELTLDAGDFITRLRPKFDDKGELEGYIQIDPPLQGAIYKFVPTKDGTPTIVLGEGAVEYTFVRSE</sequence>
<organism evidence="3">
    <name type="scientific">Caldilinea aerophila</name>
    <dbReference type="NCBI Taxonomy" id="133453"/>
    <lineage>
        <taxon>Bacteria</taxon>
        <taxon>Bacillati</taxon>
        <taxon>Chloroflexota</taxon>
        <taxon>Caldilineae</taxon>
        <taxon>Caldilineales</taxon>
        <taxon>Caldilineaceae</taxon>
        <taxon>Caldilinea</taxon>
    </lineage>
</organism>
<dbReference type="InterPro" id="IPR012338">
    <property type="entry name" value="Beta-lactam/transpept-like"/>
</dbReference>
<protein>
    <submittedName>
        <fullName evidence="3">Class A beta-lactamase-related serine hydrolase</fullName>
    </submittedName>
</protein>
<dbReference type="PROSITE" id="PS51257">
    <property type="entry name" value="PROKAR_LIPOPROTEIN"/>
    <property type="match status" value="1"/>
</dbReference>
<feature type="domain" description="Beta-lactamase-related" evidence="2">
    <location>
        <begin position="324"/>
        <end position="654"/>
    </location>
</feature>
<accession>A0A7C1FSC5</accession>
<dbReference type="SUPFAM" id="SSF56601">
    <property type="entry name" value="beta-lactamase/transpeptidase-like"/>
    <property type="match status" value="1"/>
</dbReference>
<dbReference type="PANTHER" id="PTHR46825:SF15">
    <property type="entry name" value="BETA-LACTAMASE-RELATED DOMAIN-CONTAINING PROTEIN"/>
    <property type="match status" value="1"/>
</dbReference>
<feature type="chain" id="PRO_5028107045" evidence="1">
    <location>
        <begin position="26"/>
        <end position="793"/>
    </location>
</feature>
<dbReference type="AlphaFoldDB" id="A0A7C1FSC5"/>
<proteinExistence type="predicted"/>
<evidence type="ECO:0000313" key="3">
    <source>
        <dbReference type="EMBL" id="HDX30371.1"/>
    </source>
</evidence>